<sequence length="484" mass="53870">MSLKKSMLVFLIALALFLLYTIFVTEKGIQISTPITKFEEQDYGKLAEEASKDLQAYLKIKTIRGNEREAVLFLKSLFDKRGIKTKIFNVPGKPERANIMAEIKGTDSQGGLILTNHIDVVEVDLNEWDQLPFSGVRKGDRIYGRGAMDVKGLGIMELYTFFLIHDSGIKLKKNLMYLAVADEESRSEFGMKFLIAKHRDIFDGYEFVHNEGGVGTKDIVVKGSKIFNIQHAEKGAVWLDLESDDISGHGSTPPNHYAALNLVDFLTELKKMNEVVIIKDETASFFYQMGEISPFPNSFVLKRSRNPLLGIILGGVIRSNKHLRAMTGNSMSITGIDTHRTGINVITSKVDGTVDIRILPGCDEKEIFNKVKKLGEKYNVKVVARHLEAGTISPVDSKYFKILSSVVQQVVPGAIVAPFLSPGTTDSSYLRMIGFKCYGLIPSLMSSEEIDGIHGKNESITVEHLKTGIEILHKTVIEFNNSTE</sequence>
<dbReference type="Pfam" id="PF07687">
    <property type="entry name" value="M20_dimer"/>
    <property type="match status" value="1"/>
</dbReference>
<dbReference type="EMBL" id="CP012029">
    <property type="protein sequence ID" value="ALO28168.1"/>
    <property type="molecule type" value="Genomic_DNA"/>
</dbReference>
<dbReference type="RefSeq" id="WP_002739072.1">
    <property type="nucleotide sequence ID" value="NZ_CP012029.1"/>
</dbReference>
<evidence type="ECO:0000256" key="2">
    <source>
        <dbReference type="ARBA" id="ARBA00022801"/>
    </source>
</evidence>
<dbReference type="InterPro" id="IPR050072">
    <property type="entry name" value="Peptidase_M20A"/>
</dbReference>
<dbReference type="Gene3D" id="1.10.150.900">
    <property type="match status" value="1"/>
</dbReference>
<dbReference type="InterPro" id="IPR011650">
    <property type="entry name" value="Peptidase_M20_dimer"/>
</dbReference>
<name>A0A0E3BC45_LEPBO</name>
<dbReference type="Pfam" id="PF01546">
    <property type="entry name" value="Peptidase_M20"/>
    <property type="match status" value="1"/>
</dbReference>
<accession>A0A0E3BC45</accession>
<organism evidence="5">
    <name type="scientific">Leptospira borgpetersenii serovar Ballum</name>
    <dbReference type="NCBI Taxonomy" id="280505"/>
    <lineage>
        <taxon>Bacteria</taxon>
        <taxon>Pseudomonadati</taxon>
        <taxon>Spirochaetota</taxon>
        <taxon>Spirochaetia</taxon>
        <taxon>Leptospirales</taxon>
        <taxon>Leptospiraceae</taxon>
        <taxon>Leptospira</taxon>
    </lineage>
</organism>
<dbReference type="Gene3D" id="3.30.70.360">
    <property type="match status" value="1"/>
</dbReference>
<dbReference type="InterPro" id="IPR002933">
    <property type="entry name" value="Peptidase_M20"/>
</dbReference>
<dbReference type="SUPFAM" id="SSF53187">
    <property type="entry name" value="Zn-dependent exopeptidases"/>
    <property type="match status" value="1"/>
</dbReference>
<dbReference type="Proteomes" id="UP000058857">
    <property type="component" value="Chromosome 1"/>
</dbReference>
<evidence type="ECO:0000256" key="3">
    <source>
        <dbReference type="ARBA" id="ARBA00022833"/>
    </source>
</evidence>
<dbReference type="Gene3D" id="3.40.630.10">
    <property type="entry name" value="Zn peptidases"/>
    <property type="match status" value="1"/>
</dbReference>
<evidence type="ECO:0000313" key="5">
    <source>
        <dbReference type="EMBL" id="ALO28168.1"/>
    </source>
</evidence>
<evidence type="ECO:0000313" key="6">
    <source>
        <dbReference type="Proteomes" id="UP000058857"/>
    </source>
</evidence>
<dbReference type="AlphaFoldDB" id="A0A0E3BC45"/>
<protein>
    <submittedName>
        <fullName evidence="5">Peptidase dimerization domain protein</fullName>
    </submittedName>
</protein>
<dbReference type="PANTHER" id="PTHR43808:SF8">
    <property type="entry name" value="PEPTIDASE M20 DIMERISATION DOMAIN-CONTAINING PROTEIN"/>
    <property type="match status" value="1"/>
</dbReference>
<reference evidence="5 6" key="1">
    <citation type="journal article" date="2015" name="PLoS Negl. Trop. Dis.">
        <title>Distribution of Plasmids in Distinct Leptospira Pathogenic Species.</title>
        <authorList>
            <person name="Wang Y."/>
            <person name="Zhuang X."/>
            <person name="Zhong Y."/>
            <person name="Zhang C."/>
            <person name="Zhang Y."/>
            <person name="Zeng L."/>
            <person name="Zhu Y."/>
            <person name="He P."/>
            <person name="Dong K."/>
            <person name="Pal U."/>
            <person name="Guo X."/>
            <person name="Qin J."/>
        </authorList>
    </citation>
    <scope>NUCLEOTIDE SEQUENCE [LARGE SCALE GENOMIC DNA]</scope>
    <source>
        <strain evidence="5 6">56604</strain>
    </source>
</reference>
<dbReference type="PANTHER" id="PTHR43808">
    <property type="entry name" value="ACETYLORNITHINE DEACETYLASE"/>
    <property type="match status" value="1"/>
</dbReference>
<evidence type="ECO:0000256" key="1">
    <source>
        <dbReference type="ARBA" id="ARBA00001947"/>
    </source>
</evidence>
<keyword evidence="3" id="KW-0862">Zinc</keyword>
<comment type="cofactor">
    <cofactor evidence="1">
        <name>Zn(2+)</name>
        <dbReference type="ChEBI" id="CHEBI:29105"/>
    </cofactor>
</comment>
<keyword evidence="2" id="KW-0378">Hydrolase</keyword>
<dbReference type="GO" id="GO:0016787">
    <property type="term" value="F:hydrolase activity"/>
    <property type="evidence" value="ECO:0007669"/>
    <property type="project" value="UniProtKB-KW"/>
</dbReference>
<feature type="domain" description="Peptidase M20 dimerisation" evidence="4">
    <location>
        <begin position="232"/>
        <end position="378"/>
    </location>
</feature>
<evidence type="ECO:0000259" key="4">
    <source>
        <dbReference type="Pfam" id="PF07687"/>
    </source>
</evidence>
<gene>
    <name evidence="5" type="ORF">LBBP_04019</name>
</gene>
<dbReference type="PATRIC" id="fig|280505.15.peg.3911"/>
<proteinExistence type="predicted"/>